<dbReference type="NCBIfam" id="NF000840">
    <property type="entry name" value="PRK00071.1-3"/>
    <property type="match status" value="1"/>
</dbReference>
<comment type="pathway">
    <text evidence="2 11">Cofactor biosynthesis; NAD(+) biosynthesis; deamido-NAD(+) from nicotinate D-ribonucleotide: step 1/1.</text>
</comment>
<evidence type="ECO:0000313" key="14">
    <source>
        <dbReference type="Proteomes" id="UP000245887"/>
    </source>
</evidence>
<evidence type="ECO:0000256" key="5">
    <source>
        <dbReference type="ARBA" id="ARBA00022679"/>
    </source>
</evidence>
<evidence type="ECO:0000256" key="11">
    <source>
        <dbReference type="HAMAP-Rule" id="MF_00244"/>
    </source>
</evidence>
<dbReference type="RefSeq" id="WP_116918127.1">
    <property type="nucleotide sequence ID" value="NZ_QEKQ01000001.1"/>
</dbReference>
<evidence type="ECO:0000256" key="10">
    <source>
        <dbReference type="ARBA" id="ARBA00048721"/>
    </source>
</evidence>
<comment type="caution">
    <text evidence="13">The sequence shown here is derived from an EMBL/GenBank/DDBJ whole genome shotgun (WGS) entry which is preliminary data.</text>
</comment>
<dbReference type="GO" id="GO:0009435">
    <property type="term" value="P:NAD+ biosynthetic process"/>
    <property type="evidence" value="ECO:0007669"/>
    <property type="project" value="UniProtKB-UniRule"/>
</dbReference>
<comment type="catalytic activity">
    <reaction evidence="10 11">
        <text>nicotinate beta-D-ribonucleotide + ATP + H(+) = deamido-NAD(+) + diphosphate</text>
        <dbReference type="Rhea" id="RHEA:22860"/>
        <dbReference type="ChEBI" id="CHEBI:15378"/>
        <dbReference type="ChEBI" id="CHEBI:30616"/>
        <dbReference type="ChEBI" id="CHEBI:33019"/>
        <dbReference type="ChEBI" id="CHEBI:57502"/>
        <dbReference type="ChEBI" id="CHEBI:58437"/>
        <dbReference type="EC" id="2.7.7.18"/>
    </reaction>
</comment>
<evidence type="ECO:0000256" key="4">
    <source>
        <dbReference type="ARBA" id="ARBA00022642"/>
    </source>
</evidence>
<protein>
    <recommendedName>
        <fullName evidence="11">Probable nicotinate-nucleotide adenylyltransferase</fullName>
        <ecNumber evidence="11">2.7.7.18</ecNumber>
    </recommendedName>
    <alternativeName>
        <fullName evidence="11">Deamido-NAD(+) diphosphorylase</fullName>
    </alternativeName>
    <alternativeName>
        <fullName evidence="11">Deamido-NAD(+) pyrophosphorylase</fullName>
    </alternativeName>
    <alternativeName>
        <fullName evidence="11">Nicotinate mononucleotide adenylyltransferase</fullName>
        <shortName evidence="11">NaMN adenylyltransferase</shortName>
    </alternativeName>
</protein>
<evidence type="ECO:0000256" key="9">
    <source>
        <dbReference type="ARBA" id="ARBA00023027"/>
    </source>
</evidence>
<evidence type="ECO:0000256" key="8">
    <source>
        <dbReference type="ARBA" id="ARBA00022840"/>
    </source>
</evidence>
<keyword evidence="4 11" id="KW-0662">Pyridine nucleotide biosynthesis</keyword>
<dbReference type="NCBIfam" id="NF000839">
    <property type="entry name" value="PRK00071.1-1"/>
    <property type="match status" value="1"/>
</dbReference>
<comment type="function">
    <text evidence="1 11">Catalyzes the reversible adenylation of nicotinate mononucleotide (NaMN) to nicotinic acid adenine dinucleotide (NaAD).</text>
</comment>
<dbReference type="InterPro" id="IPR004821">
    <property type="entry name" value="Cyt_trans-like"/>
</dbReference>
<keyword evidence="6 11" id="KW-0548">Nucleotidyltransferase</keyword>
<dbReference type="Pfam" id="PF01467">
    <property type="entry name" value="CTP_transf_like"/>
    <property type="match status" value="1"/>
</dbReference>
<dbReference type="GO" id="GO:0005524">
    <property type="term" value="F:ATP binding"/>
    <property type="evidence" value="ECO:0007669"/>
    <property type="project" value="UniProtKB-KW"/>
</dbReference>
<dbReference type="UniPathway" id="UPA00253">
    <property type="reaction ID" value="UER00332"/>
</dbReference>
<dbReference type="PANTHER" id="PTHR39321:SF3">
    <property type="entry name" value="PHOSPHOPANTETHEINE ADENYLYLTRANSFERASE"/>
    <property type="match status" value="1"/>
</dbReference>
<reference evidence="13 14" key="1">
    <citation type="submission" date="2018-04" db="EMBL/GenBank/DDBJ databases">
        <title>Genomic Encyclopedia of Type Strains, Phase IV (KMG-IV): sequencing the most valuable type-strain genomes for metagenomic binning, comparative biology and taxonomic classification.</title>
        <authorList>
            <person name="Goeker M."/>
        </authorList>
    </citation>
    <scope>NUCLEOTIDE SEQUENCE [LARGE SCALE GENOMIC DNA]</scope>
    <source>
        <strain evidence="13 14">DSM 28688</strain>
    </source>
</reference>
<keyword evidence="8 11" id="KW-0067">ATP-binding</keyword>
<dbReference type="HAMAP" id="MF_00244">
    <property type="entry name" value="NaMN_adenylyltr"/>
    <property type="match status" value="1"/>
</dbReference>
<evidence type="ECO:0000313" key="13">
    <source>
        <dbReference type="EMBL" id="PVY78859.1"/>
    </source>
</evidence>
<accession>A0A2U1D0F2</accession>
<evidence type="ECO:0000259" key="12">
    <source>
        <dbReference type="Pfam" id="PF01467"/>
    </source>
</evidence>
<feature type="domain" description="Cytidyltransferase-like" evidence="12">
    <location>
        <begin position="4"/>
        <end position="181"/>
    </location>
</feature>
<evidence type="ECO:0000256" key="2">
    <source>
        <dbReference type="ARBA" id="ARBA00005019"/>
    </source>
</evidence>
<keyword evidence="7 11" id="KW-0547">Nucleotide-binding</keyword>
<dbReference type="InterPro" id="IPR005248">
    <property type="entry name" value="NadD/NMNAT"/>
</dbReference>
<evidence type="ECO:0000256" key="6">
    <source>
        <dbReference type="ARBA" id="ARBA00022695"/>
    </source>
</evidence>
<dbReference type="GO" id="GO:0004515">
    <property type="term" value="F:nicotinate-nucleotide adenylyltransferase activity"/>
    <property type="evidence" value="ECO:0007669"/>
    <property type="project" value="UniProtKB-UniRule"/>
</dbReference>
<dbReference type="CDD" id="cd02165">
    <property type="entry name" value="NMNAT"/>
    <property type="match status" value="1"/>
</dbReference>
<dbReference type="OrthoDB" id="5295945at2"/>
<evidence type="ECO:0000256" key="1">
    <source>
        <dbReference type="ARBA" id="ARBA00002324"/>
    </source>
</evidence>
<name>A0A2U1D0F2_9GAMM</name>
<dbReference type="SUPFAM" id="SSF52374">
    <property type="entry name" value="Nucleotidylyl transferase"/>
    <property type="match status" value="1"/>
</dbReference>
<dbReference type="Gene3D" id="3.40.50.620">
    <property type="entry name" value="HUPs"/>
    <property type="match status" value="1"/>
</dbReference>
<dbReference type="EC" id="2.7.7.18" evidence="11"/>
<sequence>MRVIVGGTFDPIHHGHLRMAIELRERLGLADVSLVPCHLPPHRGEPGASADQRLAMLNAAIRDEPGLTVDRRELARHRPSYTVDTLASIRSEIGDDEPLAMVTGTDSFAAIDRWHQWPRLLELAHIIVVERPGHDIPAGSVADRLLADHRSVGADFLERTPSGGVWSVSLPPLSISATDIRLALREGRSARYWLPDDVLALIQDQRLYSPSSDGGE</sequence>
<keyword evidence="5 11" id="KW-0808">Transferase</keyword>
<proteinExistence type="inferred from homology"/>
<evidence type="ECO:0000256" key="3">
    <source>
        <dbReference type="ARBA" id="ARBA00009014"/>
    </source>
</evidence>
<evidence type="ECO:0000256" key="7">
    <source>
        <dbReference type="ARBA" id="ARBA00022741"/>
    </source>
</evidence>
<dbReference type="Proteomes" id="UP000245887">
    <property type="component" value="Unassembled WGS sequence"/>
</dbReference>
<dbReference type="NCBIfam" id="TIGR00125">
    <property type="entry name" value="cyt_tran_rel"/>
    <property type="match status" value="1"/>
</dbReference>
<comment type="similarity">
    <text evidence="3 11">Belongs to the NadD family.</text>
</comment>
<dbReference type="InterPro" id="IPR014729">
    <property type="entry name" value="Rossmann-like_a/b/a_fold"/>
</dbReference>
<organism evidence="13 14">
    <name type="scientific">Tamilnaduibacter salinus</name>
    <dbReference type="NCBI Taxonomy" id="1484056"/>
    <lineage>
        <taxon>Bacteria</taxon>
        <taxon>Pseudomonadati</taxon>
        <taxon>Pseudomonadota</taxon>
        <taxon>Gammaproteobacteria</taxon>
        <taxon>Pseudomonadales</taxon>
        <taxon>Marinobacteraceae</taxon>
        <taxon>Tamilnaduibacter</taxon>
    </lineage>
</organism>
<dbReference type="EMBL" id="QEKQ01000001">
    <property type="protein sequence ID" value="PVY78859.1"/>
    <property type="molecule type" value="Genomic_DNA"/>
</dbReference>
<dbReference type="PANTHER" id="PTHR39321">
    <property type="entry name" value="NICOTINATE-NUCLEOTIDE ADENYLYLTRANSFERASE-RELATED"/>
    <property type="match status" value="1"/>
</dbReference>
<dbReference type="NCBIfam" id="TIGR00482">
    <property type="entry name" value="nicotinate (nicotinamide) nucleotide adenylyltransferase"/>
    <property type="match status" value="1"/>
</dbReference>
<keyword evidence="9 11" id="KW-0520">NAD</keyword>
<dbReference type="AlphaFoldDB" id="A0A2U1D0F2"/>
<gene>
    <name evidence="11" type="primary">nadD</name>
    <name evidence="13" type="ORF">C8D92_10162</name>
</gene>